<reference evidence="2 3" key="1">
    <citation type="submission" date="2015-05" db="EMBL/GenBank/DDBJ databases">
        <title>Plasmid of Sphingomonas sanxanigenens NX02.</title>
        <authorList>
            <person name="Huang H."/>
            <person name="Ma T."/>
        </authorList>
    </citation>
    <scope>NUCLEOTIDE SEQUENCE [LARGE SCALE GENOMIC DNA]</scope>
    <source>
        <strain evidence="2 3">NX02</strain>
        <plasmid evidence="3">Plasmid pNXO2</plasmid>
    </source>
</reference>
<name>A0A0F7JV41_9SPHN</name>
<gene>
    <name evidence="2" type="ORF">NX02_p0095</name>
</gene>
<evidence type="ECO:0000313" key="2">
    <source>
        <dbReference type="EMBL" id="AKH18660.1"/>
    </source>
</evidence>
<organism evidence="2 3">
    <name type="scientific">Sphingomonas sanxanigenens DSM 19645 = NX02</name>
    <dbReference type="NCBI Taxonomy" id="1123269"/>
    <lineage>
        <taxon>Bacteria</taxon>
        <taxon>Pseudomonadati</taxon>
        <taxon>Pseudomonadota</taxon>
        <taxon>Alphaproteobacteria</taxon>
        <taxon>Sphingomonadales</taxon>
        <taxon>Sphingomonadaceae</taxon>
        <taxon>Sphingomonas</taxon>
    </lineage>
</organism>
<dbReference type="KEGG" id="ssan:NX02_p0095"/>
<evidence type="ECO:0000313" key="3">
    <source>
        <dbReference type="Proteomes" id="UP000018851"/>
    </source>
</evidence>
<feature type="compositionally biased region" description="Low complexity" evidence="1">
    <location>
        <begin position="70"/>
        <end position="86"/>
    </location>
</feature>
<feature type="compositionally biased region" description="Polar residues" evidence="1">
    <location>
        <begin position="1"/>
        <end position="10"/>
    </location>
</feature>
<protein>
    <submittedName>
        <fullName evidence="2">Uncharacterized protein</fullName>
    </submittedName>
</protein>
<dbReference type="Proteomes" id="UP000018851">
    <property type="component" value="Plasmid pNXO2"/>
</dbReference>
<keyword evidence="2" id="KW-0614">Plasmid</keyword>
<dbReference type="AlphaFoldDB" id="A0A0F7JV41"/>
<evidence type="ECO:0000256" key="1">
    <source>
        <dbReference type="SAM" id="MobiDB-lite"/>
    </source>
</evidence>
<sequence>MGLASTQNRSPGGARQLAGAPSPPPKARPLTRVRMRPHDPSAEPASALHPRRRGGARQPCPRPPLPATPAPAASARAPSLSGASGPCRDRPFRLPGRT</sequence>
<proteinExistence type="predicted"/>
<feature type="compositionally biased region" description="Pro residues" evidence="1">
    <location>
        <begin position="60"/>
        <end position="69"/>
    </location>
</feature>
<feature type="region of interest" description="Disordered" evidence="1">
    <location>
        <begin position="1"/>
        <end position="98"/>
    </location>
</feature>
<keyword evidence="3" id="KW-1185">Reference proteome</keyword>
<accession>A0A0F7JV41</accession>
<geneLocation type="plasmid" evidence="2 3">
    <name>pNXO2</name>
</geneLocation>
<dbReference type="EMBL" id="CP011450">
    <property type="protein sequence ID" value="AKH18660.1"/>
    <property type="molecule type" value="Genomic_DNA"/>
</dbReference>